<organism evidence="2 3">
    <name type="scientific">Oculimacula yallundae</name>
    <dbReference type="NCBI Taxonomy" id="86028"/>
    <lineage>
        <taxon>Eukaryota</taxon>
        <taxon>Fungi</taxon>
        <taxon>Dikarya</taxon>
        <taxon>Ascomycota</taxon>
        <taxon>Pezizomycotina</taxon>
        <taxon>Leotiomycetes</taxon>
        <taxon>Helotiales</taxon>
        <taxon>Ploettnerulaceae</taxon>
        <taxon>Oculimacula</taxon>
    </lineage>
</organism>
<evidence type="ECO:0000313" key="2">
    <source>
        <dbReference type="EMBL" id="KAL2060671.1"/>
    </source>
</evidence>
<reference evidence="2 3" key="1">
    <citation type="journal article" date="2024" name="Commun. Biol.">
        <title>Comparative genomic analysis of thermophilic fungi reveals convergent evolutionary adaptations and gene losses.</title>
        <authorList>
            <person name="Steindorff A.S."/>
            <person name="Aguilar-Pontes M.V."/>
            <person name="Robinson A.J."/>
            <person name="Andreopoulos B."/>
            <person name="LaButti K."/>
            <person name="Kuo A."/>
            <person name="Mondo S."/>
            <person name="Riley R."/>
            <person name="Otillar R."/>
            <person name="Haridas S."/>
            <person name="Lipzen A."/>
            <person name="Grimwood J."/>
            <person name="Schmutz J."/>
            <person name="Clum A."/>
            <person name="Reid I.D."/>
            <person name="Moisan M.C."/>
            <person name="Butler G."/>
            <person name="Nguyen T.T.M."/>
            <person name="Dewar K."/>
            <person name="Conant G."/>
            <person name="Drula E."/>
            <person name="Henrissat B."/>
            <person name="Hansel C."/>
            <person name="Singer S."/>
            <person name="Hutchinson M.I."/>
            <person name="de Vries R.P."/>
            <person name="Natvig D.O."/>
            <person name="Powell A.J."/>
            <person name="Tsang A."/>
            <person name="Grigoriev I.V."/>
        </authorList>
    </citation>
    <scope>NUCLEOTIDE SEQUENCE [LARGE SCALE GENOMIC DNA]</scope>
    <source>
        <strain evidence="2 3">CBS 494.80</strain>
    </source>
</reference>
<name>A0ABR4BSQ1_9HELO</name>
<dbReference type="Proteomes" id="UP001595075">
    <property type="component" value="Unassembled WGS sequence"/>
</dbReference>
<keyword evidence="1" id="KW-1133">Transmembrane helix</keyword>
<accession>A0ABR4BSQ1</accession>
<feature type="transmembrane region" description="Helical" evidence="1">
    <location>
        <begin position="6"/>
        <end position="24"/>
    </location>
</feature>
<comment type="caution">
    <text evidence="2">The sequence shown here is derived from an EMBL/GenBank/DDBJ whole genome shotgun (WGS) entry which is preliminary data.</text>
</comment>
<keyword evidence="1" id="KW-0812">Transmembrane</keyword>
<sequence>MDAKGSILYLSIGIIILPYISSSLHMTIRSDIQFISVDPKHEHIIHCFHSFHSFHSFHPSYSTSLPCTDPSWASAITRVNFPFCLKGI</sequence>
<proteinExistence type="predicted"/>
<gene>
    <name evidence="2" type="ORF">VTL71DRAFT_9312</name>
</gene>
<evidence type="ECO:0000313" key="3">
    <source>
        <dbReference type="Proteomes" id="UP001595075"/>
    </source>
</evidence>
<dbReference type="EMBL" id="JAZHXI010000021">
    <property type="protein sequence ID" value="KAL2060671.1"/>
    <property type="molecule type" value="Genomic_DNA"/>
</dbReference>
<protein>
    <submittedName>
        <fullName evidence="2">Uncharacterized protein</fullName>
    </submittedName>
</protein>
<keyword evidence="1" id="KW-0472">Membrane</keyword>
<keyword evidence="3" id="KW-1185">Reference proteome</keyword>
<evidence type="ECO:0000256" key="1">
    <source>
        <dbReference type="SAM" id="Phobius"/>
    </source>
</evidence>